<dbReference type="GO" id="GO:0003725">
    <property type="term" value="F:double-stranded RNA binding"/>
    <property type="evidence" value="ECO:0007669"/>
    <property type="project" value="TreeGrafter"/>
</dbReference>
<dbReference type="GO" id="GO:0030422">
    <property type="term" value="P:siRNA processing"/>
    <property type="evidence" value="ECO:0007669"/>
    <property type="project" value="TreeGrafter"/>
</dbReference>
<gene>
    <name evidence="5" type="primary">RvY_15400-1</name>
    <name evidence="5" type="synonym">RvY_15400.1</name>
    <name evidence="5" type="ORF">RvY_15400</name>
</gene>
<accession>A0A1D1VUS3</accession>
<dbReference type="GO" id="GO:0070920">
    <property type="term" value="P:regulation of regulatory ncRNA processing"/>
    <property type="evidence" value="ECO:0007669"/>
    <property type="project" value="TreeGrafter"/>
</dbReference>
<dbReference type="SMART" id="SM00358">
    <property type="entry name" value="DSRM"/>
    <property type="match status" value="2"/>
</dbReference>
<proteinExistence type="predicted"/>
<dbReference type="EMBL" id="BDGG01000012">
    <property type="protein sequence ID" value="GAV05235.1"/>
    <property type="molecule type" value="Genomic_DNA"/>
</dbReference>
<dbReference type="Proteomes" id="UP000186922">
    <property type="component" value="Unassembled WGS sequence"/>
</dbReference>
<organism evidence="5 6">
    <name type="scientific">Ramazzottius varieornatus</name>
    <name type="common">Water bear</name>
    <name type="synonym">Tardigrade</name>
    <dbReference type="NCBI Taxonomy" id="947166"/>
    <lineage>
        <taxon>Eukaryota</taxon>
        <taxon>Metazoa</taxon>
        <taxon>Ecdysozoa</taxon>
        <taxon>Tardigrada</taxon>
        <taxon>Eutardigrada</taxon>
        <taxon>Parachela</taxon>
        <taxon>Hypsibioidea</taxon>
        <taxon>Ramazzottiidae</taxon>
        <taxon>Ramazzottius</taxon>
    </lineage>
</organism>
<dbReference type="PANTHER" id="PTHR46205:SF3">
    <property type="entry name" value="LOQUACIOUS, ISOFORM B"/>
    <property type="match status" value="1"/>
</dbReference>
<evidence type="ECO:0000313" key="6">
    <source>
        <dbReference type="Proteomes" id="UP000186922"/>
    </source>
</evidence>
<sequence length="411" mass="46021">MNGNRQLSFAAALADICIRDELEPEYELIKVEGPCHDPVFVMRGRVGEYSAEGRGQKKQTAKQEAAKQILLQMGELKLEDLKQLEKTETYETAKVIGNIVDESFNSFRHGTGFTPIDEDKEKKKCGYTPIPEANSVNPLGDLIEMSLIMGWPHPRVLDEQRTGPAHDPRFTVSCIFHKFKTFATSRSKKDAKRLAAADMHEKMRYQSDIMYKYSLRTGKPLDVSAIHTDDADSLADSRAAFACPADFCYSGVPSVLRVAQSHTIDLLLREIKNIEEIATPESVLRNVTSECSFQFWFETLCEDMIWRPVEDGTSVVPPPKPFSMPFHSDSTSPNELTDDEDLHEESSDSATVPAPSTLAPAHDIFSSMCVVKFPIKTPVQVLGYGITVEDARHAAASNALRYTYLMLRKDF</sequence>
<dbReference type="Gene3D" id="3.30.160.20">
    <property type="match status" value="2"/>
</dbReference>
<dbReference type="SUPFAM" id="SSF54768">
    <property type="entry name" value="dsRNA-binding domain-like"/>
    <property type="match status" value="2"/>
</dbReference>
<dbReference type="STRING" id="947166.A0A1D1VUS3"/>
<keyword evidence="1 2" id="KW-0694">RNA-binding</keyword>
<keyword evidence="6" id="KW-1185">Reference proteome</keyword>
<dbReference type="AlphaFoldDB" id="A0A1D1VUS3"/>
<protein>
    <recommendedName>
        <fullName evidence="4">DRBM domain-containing protein</fullName>
    </recommendedName>
</protein>
<evidence type="ECO:0000256" key="1">
    <source>
        <dbReference type="ARBA" id="ARBA00022884"/>
    </source>
</evidence>
<dbReference type="InterPro" id="IPR051247">
    <property type="entry name" value="RLC_Component"/>
</dbReference>
<evidence type="ECO:0000259" key="4">
    <source>
        <dbReference type="PROSITE" id="PS50137"/>
    </source>
</evidence>
<evidence type="ECO:0000256" key="3">
    <source>
        <dbReference type="SAM" id="MobiDB-lite"/>
    </source>
</evidence>
<evidence type="ECO:0000313" key="5">
    <source>
        <dbReference type="EMBL" id="GAV05235.1"/>
    </source>
</evidence>
<dbReference type="PROSITE" id="PS50137">
    <property type="entry name" value="DS_RBD"/>
    <property type="match status" value="2"/>
</dbReference>
<feature type="domain" description="DRBM" evidence="4">
    <location>
        <begin position="137"/>
        <end position="205"/>
    </location>
</feature>
<reference evidence="5 6" key="1">
    <citation type="journal article" date="2016" name="Nat. Commun.">
        <title>Extremotolerant tardigrade genome and improved radiotolerance of human cultured cells by tardigrade-unique protein.</title>
        <authorList>
            <person name="Hashimoto T."/>
            <person name="Horikawa D.D."/>
            <person name="Saito Y."/>
            <person name="Kuwahara H."/>
            <person name="Kozuka-Hata H."/>
            <person name="Shin-I T."/>
            <person name="Minakuchi Y."/>
            <person name="Ohishi K."/>
            <person name="Motoyama A."/>
            <person name="Aizu T."/>
            <person name="Enomoto A."/>
            <person name="Kondo K."/>
            <person name="Tanaka S."/>
            <person name="Hara Y."/>
            <person name="Koshikawa S."/>
            <person name="Sagara H."/>
            <person name="Miura T."/>
            <person name="Yokobori S."/>
            <person name="Miyagawa K."/>
            <person name="Suzuki Y."/>
            <person name="Kubo T."/>
            <person name="Oyama M."/>
            <person name="Kohara Y."/>
            <person name="Fujiyama A."/>
            <person name="Arakawa K."/>
            <person name="Katayama T."/>
            <person name="Toyoda A."/>
            <person name="Kunieda T."/>
        </authorList>
    </citation>
    <scope>NUCLEOTIDE SEQUENCE [LARGE SCALE GENOMIC DNA]</scope>
    <source>
        <strain evidence="5 6">YOKOZUNA-1</strain>
    </source>
</reference>
<feature type="region of interest" description="Disordered" evidence="3">
    <location>
        <begin position="317"/>
        <end position="354"/>
    </location>
</feature>
<evidence type="ECO:0000256" key="2">
    <source>
        <dbReference type="PROSITE-ProRule" id="PRU00266"/>
    </source>
</evidence>
<name>A0A1D1VUS3_RAMVA</name>
<dbReference type="GO" id="GO:0070578">
    <property type="term" value="C:RISC-loading complex"/>
    <property type="evidence" value="ECO:0007669"/>
    <property type="project" value="TreeGrafter"/>
</dbReference>
<comment type="caution">
    <text evidence="5">The sequence shown here is derived from an EMBL/GenBank/DDBJ whole genome shotgun (WGS) entry which is preliminary data.</text>
</comment>
<dbReference type="GO" id="GO:0035197">
    <property type="term" value="F:siRNA binding"/>
    <property type="evidence" value="ECO:0007669"/>
    <property type="project" value="TreeGrafter"/>
</dbReference>
<dbReference type="FunFam" id="3.30.160.20:FF:000007">
    <property type="entry name" value="Double-stranded RNA-binding protein Staufen homolog 1"/>
    <property type="match status" value="1"/>
</dbReference>
<feature type="domain" description="DRBM" evidence="4">
    <location>
        <begin position="8"/>
        <end position="75"/>
    </location>
</feature>
<dbReference type="Pfam" id="PF00035">
    <property type="entry name" value="dsrm"/>
    <property type="match status" value="2"/>
</dbReference>
<dbReference type="GO" id="GO:0016442">
    <property type="term" value="C:RISC complex"/>
    <property type="evidence" value="ECO:0007669"/>
    <property type="project" value="TreeGrafter"/>
</dbReference>
<dbReference type="OrthoDB" id="10056847at2759"/>
<dbReference type="InterPro" id="IPR014720">
    <property type="entry name" value="dsRBD_dom"/>
</dbReference>
<dbReference type="GO" id="GO:0005737">
    <property type="term" value="C:cytoplasm"/>
    <property type="evidence" value="ECO:0007669"/>
    <property type="project" value="TreeGrafter"/>
</dbReference>
<dbReference type="PANTHER" id="PTHR46205">
    <property type="entry name" value="LOQUACIOUS, ISOFORM B"/>
    <property type="match status" value="1"/>
</dbReference>
<dbReference type="GO" id="GO:0005634">
    <property type="term" value="C:nucleus"/>
    <property type="evidence" value="ECO:0007669"/>
    <property type="project" value="TreeGrafter"/>
</dbReference>